<feature type="transmembrane region" description="Helical" evidence="6">
    <location>
        <begin position="140"/>
        <end position="156"/>
    </location>
</feature>
<evidence type="ECO:0000256" key="4">
    <source>
        <dbReference type="ARBA" id="ARBA00023136"/>
    </source>
</evidence>
<feature type="region of interest" description="Disordered" evidence="5">
    <location>
        <begin position="80"/>
        <end position="100"/>
    </location>
</feature>
<keyword evidence="2 6" id="KW-0812">Transmembrane</keyword>
<evidence type="ECO:0000256" key="2">
    <source>
        <dbReference type="ARBA" id="ARBA00022692"/>
    </source>
</evidence>
<accession>A0ABY1Q201</accession>
<name>A0ABY1Q201_9BACT</name>
<feature type="compositionally biased region" description="Polar residues" evidence="5">
    <location>
        <begin position="84"/>
        <end position="97"/>
    </location>
</feature>
<sequence length="648" mass="70509">MQKDFAAQACRRGILPAGYESIATNHEASQRKPHESADSGPADALTYRRIHTNPIHTASKHTFNLALFHLARTPSLERHIDVDPNQSDSQPPSTQTEVPRGNAAGFKKYFSDDLISGFLVFLIALPLCLGISLASGFPPIAGIFTAIIGALVTTFISDSELTIKGPAAGMIVIVLGCVTAFGGDGMTGGWSDADVTAYKMTLAVLVVASVIQVLFGVFKGGILTEFFPVAAVHGMLAAIGVIIIAKQLPVALGVTANGGALELLQQVPTMIRNCNPEIAAIGLISIIAMFVWPMIGKKISLLRKIPSPVIVLLIAIPMGLAFDLTHEHHYEFQGQDYVVGESFLVSMPDRIFGMFQELTFPDFSALTHPVAYKWILMAFLIGSLESLLSAKAIDFIDPYKRKSSMDRDIIAVGVGNVAVAFVGGLPMISEIVRSRANIDNGAKTRFSDFWHGIFLLVCVAFIPMFIHRIPLAALAAMLIYTGSRLAHPSEFMNVWRTGREQLLIFVVTLVATLATDLLIGIAIGIATKLAIHVINGAPMSSMFRRSFETVSTDEHQIEIIARDSAVFSNWIPLRRQIETLGLMENKNVTIDFSQTKLVDHSVMDKLHGLESDFTQQGLTLTLVGLDHHKPLANHEHAARKRPREFADT</sequence>
<reference evidence="8 9" key="1">
    <citation type="submission" date="2017-05" db="EMBL/GenBank/DDBJ databases">
        <authorList>
            <person name="Varghese N."/>
            <person name="Submissions S."/>
        </authorList>
    </citation>
    <scope>NUCLEOTIDE SEQUENCE [LARGE SCALE GENOMIC DNA]</scope>
    <source>
        <strain evidence="8 9">DSM 25457</strain>
    </source>
</reference>
<feature type="transmembrane region" description="Helical" evidence="6">
    <location>
        <begin position="278"/>
        <end position="295"/>
    </location>
</feature>
<gene>
    <name evidence="8" type="ORF">SAMN06265222_104116</name>
</gene>
<dbReference type="EMBL" id="FXUG01000004">
    <property type="protein sequence ID" value="SMP53454.1"/>
    <property type="molecule type" value="Genomic_DNA"/>
</dbReference>
<evidence type="ECO:0000313" key="8">
    <source>
        <dbReference type="EMBL" id="SMP53454.1"/>
    </source>
</evidence>
<feature type="transmembrane region" description="Helical" evidence="6">
    <location>
        <begin position="449"/>
        <end position="481"/>
    </location>
</feature>
<feature type="transmembrane region" description="Helical" evidence="6">
    <location>
        <begin position="409"/>
        <end position="429"/>
    </location>
</feature>
<proteinExistence type="predicted"/>
<keyword evidence="9" id="KW-1185">Reference proteome</keyword>
<evidence type="ECO:0000259" key="7">
    <source>
        <dbReference type="Pfam" id="PF00916"/>
    </source>
</evidence>
<dbReference type="Proteomes" id="UP001158067">
    <property type="component" value="Unassembled WGS sequence"/>
</dbReference>
<feature type="transmembrane region" description="Helical" evidence="6">
    <location>
        <begin position="114"/>
        <end position="134"/>
    </location>
</feature>
<dbReference type="InterPro" id="IPR001902">
    <property type="entry name" value="SLC26A/SulP_fam"/>
</dbReference>
<feature type="transmembrane region" description="Helical" evidence="6">
    <location>
        <begin position="197"/>
        <end position="218"/>
    </location>
</feature>
<dbReference type="PANTHER" id="PTHR11814">
    <property type="entry name" value="SULFATE TRANSPORTER"/>
    <property type="match status" value="1"/>
</dbReference>
<feature type="transmembrane region" description="Helical" evidence="6">
    <location>
        <begin position="307"/>
        <end position="325"/>
    </location>
</feature>
<evidence type="ECO:0000256" key="6">
    <source>
        <dbReference type="SAM" id="Phobius"/>
    </source>
</evidence>
<feature type="domain" description="SLC26A/SulP transporter" evidence="7">
    <location>
        <begin position="110"/>
        <end position="508"/>
    </location>
</feature>
<protein>
    <submittedName>
        <fullName evidence="8">Sulfate permease, MFS superfamily</fullName>
    </submittedName>
</protein>
<dbReference type="InterPro" id="IPR011547">
    <property type="entry name" value="SLC26A/SulP_dom"/>
</dbReference>
<evidence type="ECO:0000256" key="5">
    <source>
        <dbReference type="SAM" id="MobiDB-lite"/>
    </source>
</evidence>
<dbReference type="Pfam" id="PF00916">
    <property type="entry name" value="Sulfate_transp"/>
    <property type="match status" value="1"/>
</dbReference>
<keyword evidence="3 6" id="KW-1133">Transmembrane helix</keyword>
<evidence type="ECO:0000256" key="1">
    <source>
        <dbReference type="ARBA" id="ARBA00004141"/>
    </source>
</evidence>
<comment type="caution">
    <text evidence="8">The sequence shown here is derived from an EMBL/GenBank/DDBJ whole genome shotgun (WGS) entry which is preliminary data.</text>
</comment>
<evidence type="ECO:0000313" key="9">
    <source>
        <dbReference type="Proteomes" id="UP001158067"/>
    </source>
</evidence>
<comment type="subcellular location">
    <subcellularLocation>
        <location evidence="1">Membrane</location>
        <topology evidence="1">Multi-pass membrane protein</topology>
    </subcellularLocation>
</comment>
<feature type="transmembrane region" description="Helical" evidence="6">
    <location>
        <begin position="502"/>
        <end position="525"/>
    </location>
</feature>
<keyword evidence="4 6" id="KW-0472">Membrane</keyword>
<organism evidence="8 9">
    <name type="scientific">Neorhodopirellula lusitana</name>
    <dbReference type="NCBI Taxonomy" id="445327"/>
    <lineage>
        <taxon>Bacteria</taxon>
        <taxon>Pseudomonadati</taxon>
        <taxon>Planctomycetota</taxon>
        <taxon>Planctomycetia</taxon>
        <taxon>Pirellulales</taxon>
        <taxon>Pirellulaceae</taxon>
        <taxon>Neorhodopirellula</taxon>
    </lineage>
</organism>
<feature type="transmembrane region" description="Helical" evidence="6">
    <location>
        <begin position="225"/>
        <end position="245"/>
    </location>
</feature>
<feature type="transmembrane region" description="Helical" evidence="6">
    <location>
        <begin position="370"/>
        <end position="388"/>
    </location>
</feature>
<evidence type="ECO:0000256" key="3">
    <source>
        <dbReference type="ARBA" id="ARBA00022989"/>
    </source>
</evidence>
<feature type="transmembrane region" description="Helical" evidence="6">
    <location>
        <begin position="168"/>
        <end position="191"/>
    </location>
</feature>